<gene>
    <name evidence="2" type="ORF">PIB30_032358</name>
</gene>
<evidence type="ECO:0000313" key="3">
    <source>
        <dbReference type="Proteomes" id="UP001341840"/>
    </source>
</evidence>
<dbReference type="Proteomes" id="UP001341840">
    <property type="component" value="Unassembled WGS sequence"/>
</dbReference>
<name>A0ABU6TBT8_9FABA</name>
<protein>
    <submittedName>
        <fullName evidence="2">Uncharacterized protein</fullName>
    </submittedName>
</protein>
<sequence length="155" mass="17713">MGVTQMISTSHKDSELVIKETQLGLKTGIKVNPNDLNEVDIDDCISGPTCPPGFEVFLRKDTDRLLQDKGYPQIEQEVVSELGHKRNTKKNKKKEKQQGLMRKESMKQGKIKKKEKGKKLQKVIQQDSCNTPIFDTVDCAYDWDATFPNLKIYKL</sequence>
<dbReference type="EMBL" id="JASCZI010090763">
    <property type="protein sequence ID" value="MED6146199.1"/>
    <property type="molecule type" value="Genomic_DNA"/>
</dbReference>
<feature type="region of interest" description="Disordered" evidence="1">
    <location>
        <begin position="81"/>
        <end position="119"/>
    </location>
</feature>
<reference evidence="2 3" key="1">
    <citation type="journal article" date="2023" name="Plants (Basel)">
        <title>Bridging the Gap: Combining Genomics and Transcriptomics Approaches to Understand Stylosanthes scabra, an Orphan Legume from the Brazilian Caatinga.</title>
        <authorList>
            <person name="Ferreira-Neto J.R.C."/>
            <person name="da Silva M.D."/>
            <person name="Binneck E."/>
            <person name="de Melo N.F."/>
            <person name="da Silva R.H."/>
            <person name="de Melo A.L.T.M."/>
            <person name="Pandolfi V."/>
            <person name="Bustamante F.O."/>
            <person name="Brasileiro-Vidal A.C."/>
            <person name="Benko-Iseppon A.M."/>
        </authorList>
    </citation>
    <scope>NUCLEOTIDE SEQUENCE [LARGE SCALE GENOMIC DNA]</scope>
    <source>
        <tissue evidence="2">Leaves</tissue>
    </source>
</reference>
<accession>A0ABU6TBT8</accession>
<feature type="compositionally biased region" description="Basic residues" evidence="1">
    <location>
        <begin position="109"/>
        <end position="119"/>
    </location>
</feature>
<comment type="caution">
    <text evidence="2">The sequence shown here is derived from an EMBL/GenBank/DDBJ whole genome shotgun (WGS) entry which is preliminary data.</text>
</comment>
<evidence type="ECO:0000256" key="1">
    <source>
        <dbReference type="SAM" id="MobiDB-lite"/>
    </source>
</evidence>
<evidence type="ECO:0000313" key="2">
    <source>
        <dbReference type="EMBL" id="MED6146199.1"/>
    </source>
</evidence>
<feature type="compositionally biased region" description="Basic residues" evidence="1">
    <location>
        <begin position="85"/>
        <end position="95"/>
    </location>
</feature>
<proteinExistence type="predicted"/>
<keyword evidence="3" id="KW-1185">Reference proteome</keyword>
<organism evidence="2 3">
    <name type="scientific">Stylosanthes scabra</name>
    <dbReference type="NCBI Taxonomy" id="79078"/>
    <lineage>
        <taxon>Eukaryota</taxon>
        <taxon>Viridiplantae</taxon>
        <taxon>Streptophyta</taxon>
        <taxon>Embryophyta</taxon>
        <taxon>Tracheophyta</taxon>
        <taxon>Spermatophyta</taxon>
        <taxon>Magnoliopsida</taxon>
        <taxon>eudicotyledons</taxon>
        <taxon>Gunneridae</taxon>
        <taxon>Pentapetalae</taxon>
        <taxon>rosids</taxon>
        <taxon>fabids</taxon>
        <taxon>Fabales</taxon>
        <taxon>Fabaceae</taxon>
        <taxon>Papilionoideae</taxon>
        <taxon>50 kb inversion clade</taxon>
        <taxon>dalbergioids sensu lato</taxon>
        <taxon>Dalbergieae</taxon>
        <taxon>Pterocarpus clade</taxon>
        <taxon>Stylosanthes</taxon>
    </lineage>
</organism>